<keyword evidence="2" id="KW-0812">Transmembrane</keyword>
<feature type="compositionally biased region" description="Polar residues" evidence="1">
    <location>
        <begin position="53"/>
        <end position="70"/>
    </location>
</feature>
<protein>
    <submittedName>
        <fullName evidence="3">Uncharacterized protein</fullName>
    </submittedName>
</protein>
<evidence type="ECO:0000256" key="1">
    <source>
        <dbReference type="SAM" id="MobiDB-lite"/>
    </source>
</evidence>
<keyword evidence="2" id="KW-1133">Transmembrane helix</keyword>
<dbReference type="Gene3D" id="1.20.1310.10">
    <property type="entry name" value="Cullin Repeats"/>
    <property type="match status" value="1"/>
</dbReference>
<reference evidence="4" key="1">
    <citation type="journal article" date="2015" name="PLoS Genet.">
        <title>The dynamic genome and transcriptome of the human fungal pathogen Blastomyces and close relative Emmonsia.</title>
        <authorList>
            <person name="Munoz J.F."/>
            <person name="Gauthier G.M."/>
            <person name="Desjardins C.A."/>
            <person name="Gallo J.E."/>
            <person name="Holder J."/>
            <person name="Sullivan T.D."/>
            <person name="Marty A.J."/>
            <person name="Carmen J.C."/>
            <person name="Chen Z."/>
            <person name="Ding L."/>
            <person name="Gujja S."/>
            <person name="Magrini V."/>
            <person name="Misas E."/>
            <person name="Mitreva M."/>
            <person name="Priest M."/>
            <person name="Saif S."/>
            <person name="Whiston E.A."/>
            <person name="Young S."/>
            <person name="Zeng Q."/>
            <person name="Goldman W.E."/>
            <person name="Mardis E.R."/>
            <person name="Taylor J.W."/>
            <person name="McEwen J.G."/>
            <person name="Clay O.K."/>
            <person name="Klein B.S."/>
            <person name="Cuomo C.A."/>
        </authorList>
    </citation>
    <scope>NUCLEOTIDE SEQUENCE [LARGE SCALE GENOMIC DNA]</scope>
    <source>
        <strain evidence="4">UAMH 3008</strain>
    </source>
</reference>
<evidence type="ECO:0000256" key="2">
    <source>
        <dbReference type="SAM" id="Phobius"/>
    </source>
</evidence>
<dbReference type="AlphaFoldDB" id="A0A0G2HQR5"/>
<name>A0A0G2HQR5_9EURO</name>
<gene>
    <name evidence="3" type="ORF">EMCG_00847</name>
</gene>
<feature type="transmembrane region" description="Helical" evidence="2">
    <location>
        <begin position="12"/>
        <end position="34"/>
    </location>
</feature>
<comment type="caution">
    <text evidence="3">The sequence shown here is derived from an EMBL/GenBank/DDBJ whole genome shotgun (WGS) entry which is preliminary data.</text>
</comment>
<dbReference type="Proteomes" id="UP000034164">
    <property type="component" value="Unassembled WGS sequence"/>
</dbReference>
<organism evidence="3 4">
    <name type="scientific">[Emmonsia] crescens</name>
    <dbReference type="NCBI Taxonomy" id="73230"/>
    <lineage>
        <taxon>Eukaryota</taxon>
        <taxon>Fungi</taxon>
        <taxon>Dikarya</taxon>
        <taxon>Ascomycota</taxon>
        <taxon>Pezizomycotina</taxon>
        <taxon>Eurotiomycetes</taxon>
        <taxon>Eurotiomycetidae</taxon>
        <taxon>Onygenales</taxon>
        <taxon>Ajellomycetaceae</taxon>
        <taxon>Emergomyces</taxon>
    </lineage>
</organism>
<dbReference type="EMBL" id="LCZI01001613">
    <property type="protein sequence ID" value="KKZ60005.1"/>
    <property type="molecule type" value="Genomic_DNA"/>
</dbReference>
<feature type="region of interest" description="Disordered" evidence="1">
    <location>
        <begin position="42"/>
        <end position="70"/>
    </location>
</feature>
<evidence type="ECO:0000313" key="3">
    <source>
        <dbReference type="EMBL" id="KKZ60005.1"/>
    </source>
</evidence>
<keyword evidence="2" id="KW-0472">Membrane</keyword>
<sequence length="70" mass="8187">MDLYFSLTEKRLATSIAFVWVSYRFGLTVLRLLCRYLNRAAARRRQLRRSSRVDQGSQTAETQNSTIDQT</sequence>
<dbReference type="VEuPathDB" id="FungiDB:EMCG_00847"/>
<evidence type="ECO:0000313" key="4">
    <source>
        <dbReference type="Proteomes" id="UP000034164"/>
    </source>
</evidence>
<proteinExistence type="predicted"/>
<accession>A0A0G2HQR5</accession>